<evidence type="ECO:0000256" key="1">
    <source>
        <dbReference type="ARBA" id="ARBA00022741"/>
    </source>
</evidence>
<dbReference type="FunFam" id="3.30.1490.20:FF:000010">
    <property type="entry name" value="Phosphoenolpyruvate synthase"/>
    <property type="match status" value="1"/>
</dbReference>
<keyword evidence="2" id="KW-0067">ATP-binding</keyword>
<dbReference type="Pfam" id="PF00391">
    <property type="entry name" value="PEP-utilizers"/>
    <property type="match status" value="1"/>
</dbReference>
<gene>
    <name evidence="5" type="ORF">EVB02_02050</name>
</gene>
<dbReference type="SUPFAM" id="SSF52009">
    <property type="entry name" value="Phosphohistidine domain"/>
    <property type="match status" value="1"/>
</dbReference>
<feature type="domain" description="PEP-utilising enzyme mobile" evidence="3">
    <location>
        <begin position="855"/>
        <end position="925"/>
    </location>
</feature>
<dbReference type="Gene3D" id="3.50.30.10">
    <property type="entry name" value="Phosphohistidine domain"/>
    <property type="match status" value="1"/>
</dbReference>
<dbReference type="PANTHER" id="PTHR43615:SF1">
    <property type="entry name" value="PPDK_N DOMAIN-CONTAINING PROTEIN"/>
    <property type="match status" value="1"/>
</dbReference>
<dbReference type="AlphaFoldDB" id="A0A520LMB7"/>
<dbReference type="GO" id="GO:0016301">
    <property type="term" value="F:kinase activity"/>
    <property type="evidence" value="ECO:0007669"/>
    <property type="project" value="InterPro"/>
</dbReference>
<dbReference type="InterPro" id="IPR008279">
    <property type="entry name" value="PEP-util_enz_mobile_dom"/>
</dbReference>
<evidence type="ECO:0000313" key="6">
    <source>
        <dbReference type="Proteomes" id="UP000318148"/>
    </source>
</evidence>
<sequence>MVTTFTTPIKTTQNDLDLVGGKGRSLARMSCADFDVPGGFLVTTDAYKKFIEDSDLKSKIIEFAKPELRDGYPNFETCSKKINEIITNADIDTIITDQIRAAYSELDQNNLSVAVRSSANAEDLPDFSFAGQQETFLNVSGEDEVVSAVKKCWSSLWTSQAISYRHQNGIDQSSVAMGVVVQIMIPSEVSGILFTANPTNGERSEMIINSSFGLGEAVVGGQVTPDTFIVDKETLSSKETVLGPKEHQIVYDGNQGIKLEKVSKSDQAISSLSDPMLSELCEAALKIEELYEGTPQDIEWAFCNGKLHLLQSRPITNLPVPPIEVDWIPTPPAKYVARRQIVENMPDPLCPLFEELYLHRGLELVRPDGAGMVGGGPMFVTVNGYGYMRFDLQLIHDMKIDRIKDLSEEEIEAEEFKMMNKFSAEKIAKVASSAISDVKPFREDLNSEDRQAFDKWHKTQDRDTTDALLTIPYPEQPTYLAFNHSKWNDGILKRWYEYTKPRIENVATKWKKVDAKHATNKMLLDGIVEMGIEEGNYWSDDSSHTFGVAKSTDDQLNTFLKLTLPDHNFTSGQFLSGIDSKSMQANGDLFEIAKLVRESDELEYLVLTVPAPFLMAALQKHKCAGEVNKALDSYLRLYGHQGYSLDFIEPTQKEDPSGLFASLKAMVRDKNYHPDNQKTKTAKIRKEKFEEVSELLSGLEYWQFRFRLWLSRKFNYIREEVAFYFGYTWSILRPMAFELNQRLVDAGILTGNHDIFFLKSDEIEECIAALESGKPMEKYLSIVKERINHREACKRHHPPGTLPSYASKVDGISFKETQRKNDENSNEMLGFPVSSGVITAKASVVTGPSEFDKMEPGSILVSPLTTPAWTQLFAHAVGLVTDIGSILAHGSIVAREYGIPAVLGVGNGTVRIKHGQTITIDGDAGTVIIHEDE</sequence>
<dbReference type="Gene3D" id="3.30.470.20">
    <property type="entry name" value="ATP-grasp fold, B domain"/>
    <property type="match status" value="1"/>
</dbReference>
<dbReference type="InterPro" id="IPR051549">
    <property type="entry name" value="PEP_Utilizing_Enz"/>
</dbReference>
<dbReference type="Gene3D" id="3.30.1490.20">
    <property type="entry name" value="ATP-grasp fold, A domain"/>
    <property type="match status" value="1"/>
</dbReference>
<dbReference type="GO" id="GO:0005524">
    <property type="term" value="F:ATP binding"/>
    <property type="evidence" value="ECO:0007669"/>
    <property type="project" value="UniProtKB-KW"/>
</dbReference>
<reference evidence="5 6" key="1">
    <citation type="submission" date="2019-02" db="EMBL/GenBank/DDBJ databases">
        <title>Prokaryotic population dynamics and viral predation in marine succession experiment using metagenomics: the confinement effect.</title>
        <authorList>
            <person name="Haro-Moreno J.M."/>
            <person name="Rodriguez-Valera F."/>
            <person name="Lopez-Perez M."/>
        </authorList>
    </citation>
    <scope>NUCLEOTIDE SEQUENCE [LARGE SCALE GENOMIC DNA]</scope>
    <source>
        <strain evidence="5">MED-G169</strain>
    </source>
</reference>
<evidence type="ECO:0000259" key="4">
    <source>
        <dbReference type="Pfam" id="PF01326"/>
    </source>
</evidence>
<dbReference type="Pfam" id="PF01326">
    <property type="entry name" value="PPDK_N"/>
    <property type="match status" value="1"/>
</dbReference>
<feature type="domain" description="Pyruvate phosphate dikinase AMP/ATP-binding" evidence="4">
    <location>
        <begin position="17"/>
        <end position="317"/>
    </location>
</feature>
<protein>
    <recommendedName>
        <fullName evidence="7">Phosphoenolpyruvate synthase</fullName>
    </recommendedName>
</protein>
<name>A0A520LMB7_9GAMM</name>
<proteinExistence type="predicted"/>
<evidence type="ECO:0008006" key="7">
    <source>
        <dbReference type="Google" id="ProtNLM"/>
    </source>
</evidence>
<dbReference type="InterPro" id="IPR013815">
    <property type="entry name" value="ATP_grasp_subdomain_1"/>
</dbReference>
<evidence type="ECO:0000256" key="2">
    <source>
        <dbReference type="ARBA" id="ARBA00022840"/>
    </source>
</evidence>
<accession>A0A520LMB7</accession>
<keyword evidence="1" id="KW-0547">Nucleotide-binding</keyword>
<evidence type="ECO:0000259" key="3">
    <source>
        <dbReference type="Pfam" id="PF00391"/>
    </source>
</evidence>
<evidence type="ECO:0000313" key="5">
    <source>
        <dbReference type="EMBL" id="RZO06942.1"/>
    </source>
</evidence>
<comment type="caution">
    <text evidence="5">The sequence shown here is derived from an EMBL/GenBank/DDBJ whole genome shotgun (WGS) entry which is preliminary data.</text>
</comment>
<organism evidence="5 6">
    <name type="scientific">SAR92 clade bacterium</name>
    <dbReference type="NCBI Taxonomy" id="2315479"/>
    <lineage>
        <taxon>Bacteria</taxon>
        <taxon>Pseudomonadati</taxon>
        <taxon>Pseudomonadota</taxon>
        <taxon>Gammaproteobacteria</taxon>
        <taxon>Cellvibrionales</taxon>
        <taxon>Porticoccaceae</taxon>
        <taxon>SAR92 clade</taxon>
    </lineage>
</organism>
<dbReference type="InterPro" id="IPR002192">
    <property type="entry name" value="PPDK_AMP/ATP-bd"/>
</dbReference>
<dbReference type="PANTHER" id="PTHR43615">
    <property type="entry name" value="PHOSPHOENOLPYRUVATE SYNTHASE-RELATED"/>
    <property type="match status" value="1"/>
</dbReference>
<dbReference type="SUPFAM" id="SSF56059">
    <property type="entry name" value="Glutathione synthetase ATP-binding domain-like"/>
    <property type="match status" value="1"/>
</dbReference>
<dbReference type="InterPro" id="IPR036637">
    <property type="entry name" value="Phosphohistidine_dom_sf"/>
</dbReference>
<dbReference type="Proteomes" id="UP000318148">
    <property type="component" value="Unassembled WGS sequence"/>
</dbReference>
<dbReference type="EMBL" id="SHBO01000018">
    <property type="protein sequence ID" value="RZO06942.1"/>
    <property type="molecule type" value="Genomic_DNA"/>
</dbReference>